<accession>A0ABP8I073</accession>
<dbReference type="RefSeq" id="WP_345233405.1">
    <property type="nucleotide sequence ID" value="NZ_BAABGZ010000008.1"/>
</dbReference>
<organism evidence="1 2">
    <name type="scientific">Hymenobacter saemangeumensis</name>
    <dbReference type="NCBI Taxonomy" id="1084522"/>
    <lineage>
        <taxon>Bacteria</taxon>
        <taxon>Pseudomonadati</taxon>
        <taxon>Bacteroidota</taxon>
        <taxon>Cytophagia</taxon>
        <taxon>Cytophagales</taxon>
        <taxon>Hymenobacteraceae</taxon>
        <taxon>Hymenobacter</taxon>
    </lineage>
</organism>
<name>A0ABP8I073_9BACT</name>
<protein>
    <recommendedName>
        <fullName evidence="3">DUF3887 domain-containing protein</fullName>
    </recommendedName>
</protein>
<evidence type="ECO:0000313" key="2">
    <source>
        <dbReference type="Proteomes" id="UP001501153"/>
    </source>
</evidence>
<reference evidence="2" key="1">
    <citation type="journal article" date="2019" name="Int. J. Syst. Evol. Microbiol.">
        <title>The Global Catalogue of Microorganisms (GCM) 10K type strain sequencing project: providing services to taxonomists for standard genome sequencing and annotation.</title>
        <authorList>
            <consortium name="The Broad Institute Genomics Platform"/>
            <consortium name="The Broad Institute Genome Sequencing Center for Infectious Disease"/>
            <person name="Wu L."/>
            <person name="Ma J."/>
        </authorList>
    </citation>
    <scope>NUCLEOTIDE SEQUENCE [LARGE SCALE GENOMIC DNA]</scope>
    <source>
        <strain evidence="2">JCM 17923</strain>
    </source>
</reference>
<proteinExistence type="predicted"/>
<evidence type="ECO:0008006" key="3">
    <source>
        <dbReference type="Google" id="ProtNLM"/>
    </source>
</evidence>
<keyword evidence="2" id="KW-1185">Reference proteome</keyword>
<sequence>MRNWTVATLLALMSWGLVSGQTRPQRPISQVQVARQFLLAVLRGDYKSAYGRLAPEVRQGMSITRFQAAARPLYARGQQRGTAIELYKLGFFLMETGGSKGFVAFSFPADSMLKHPPEWLEVTFRDTTTRQVLGFQLYRPKR</sequence>
<evidence type="ECO:0000313" key="1">
    <source>
        <dbReference type="EMBL" id="GAA4348508.1"/>
    </source>
</evidence>
<gene>
    <name evidence="1" type="ORF">GCM10023185_04500</name>
</gene>
<comment type="caution">
    <text evidence="1">The sequence shown here is derived from an EMBL/GenBank/DDBJ whole genome shotgun (WGS) entry which is preliminary data.</text>
</comment>
<dbReference type="EMBL" id="BAABGZ010000008">
    <property type="protein sequence ID" value="GAA4348508.1"/>
    <property type="molecule type" value="Genomic_DNA"/>
</dbReference>
<dbReference type="Proteomes" id="UP001501153">
    <property type="component" value="Unassembled WGS sequence"/>
</dbReference>